<evidence type="ECO:0000313" key="3">
    <source>
        <dbReference type="Proteomes" id="UP000565468"/>
    </source>
</evidence>
<keyword evidence="3" id="KW-1185">Reference proteome</keyword>
<feature type="transmembrane region" description="Helical" evidence="1">
    <location>
        <begin position="504"/>
        <end position="527"/>
    </location>
</feature>
<keyword evidence="1" id="KW-0472">Membrane</keyword>
<feature type="transmembrane region" description="Helical" evidence="1">
    <location>
        <begin position="394"/>
        <end position="415"/>
    </location>
</feature>
<feature type="transmembrane region" description="Helical" evidence="1">
    <location>
        <begin position="101"/>
        <end position="118"/>
    </location>
</feature>
<dbReference type="RefSeq" id="WP_169504728.1">
    <property type="nucleotide sequence ID" value="NZ_JABBPN010000006.1"/>
</dbReference>
<feature type="transmembrane region" description="Helical" evidence="1">
    <location>
        <begin position="306"/>
        <end position="324"/>
    </location>
</feature>
<accession>A0A848M795</accession>
<dbReference type="AlphaFoldDB" id="A0A848M795"/>
<feature type="transmembrane region" description="Helical" evidence="1">
    <location>
        <begin position="124"/>
        <end position="145"/>
    </location>
</feature>
<feature type="transmembrane region" description="Helical" evidence="1">
    <location>
        <begin position="267"/>
        <end position="286"/>
    </location>
</feature>
<proteinExistence type="predicted"/>
<keyword evidence="1" id="KW-0812">Transmembrane</keyword>
<feature type="transmembrane region" description="Helical" evidence="1">
    <location>
        <begin position="654"/>
        <end position="674"/>
    </location>
</feature>
<dbReference type="EMBL" id="JABBPN010000006">
    <property type="protein sequence ID" value="NMO95952.1"/>
    <property type="molecule type" value="Genomic_DNA"/>
</dbReference>
<evidence type="ECO:0008006" key="4">
    <source>
        <dbReference type="Google" id="ProtNLM"/>
    </source>
</evidence>
<organism evidence="2 3">
    <name type="scientific">Paenibacillus lemnae</name>
    <dbReference type="NCBI Taxonomy" id="1330551"/>
    <lineage>
        <taxon>Bacteria</taxon>
        <taxon>Bacillati</taxon>
        <taxon>Bacillota</taxon>
        <taxon>Bacilli</taxon>
        <taxon>Bacillales</taxon>
        <taxon>Paenibacillaceae</taxon>
        <taxon>Paenibacillus</taxon>
    </lineage>
</organism>
<evidence type="ECO:0000313" key="2">
    <source>
        <dbReference type="EMBL" id="NMO95952.1"/>
    </source>
</evidence>
<reference evidence="2 3" key="1">
    <citation type="submission" date="2020-04" db="EMBL/GenBank/DDBJ databases">
        <title>Paenibacillus algicola sp. nov., a novel marine bacterium producing alginate lyase.</title>
        <authorList>
            <person name="Huang H."/>
        </authorList>
    </citation>
    <scope>NUCLEOTIDE SEQUENCE [LARGE SCALE GENOMIC DNA]</scope>
    <source>
        <strain evidence="2 3">L7-75</strain>
    </source>
</reference>
<sequence>MSVKQILLLVLSGSLLLFLCLAVLARHMQRRNDVAVGVRDTASLTQLLAEMKQQYRQLLQRLYVILARIPVCSTYVRRMRKRISFLHPFDEISLRYETMKLVVRVAAAVLISAALLIWSSKGPVFFVTAMLAAAVLHDLILDLFLNRLERKLLRQSVELFSNIRHHYQQHGMVEEAIYEAAETADHEISIHAHGIYQALVSQDPEEALERFYETSPNRYLKAFAGISHLVLEFGDHEKRSSSIFLKGISSLTKEIQLEILRRDKLDYLLKGLNIIALIPVFFTTPIEWWARSSFPAMDAFYMSKLGVITKLVVFVTILVSYVLLQRLHQNLESEYRAGFDKSIWEARVLQTKWLYNVVSLFVPEPGTAKYERRTTLLKESNTRIRLESFYLRRLAAGFVLGLFVLLVSVFLQFHAKHQILYSVPVGSAYFGSMNQNEKLSLQKQTDEDRQVIQKIQTSSRRDQQQVIEIMDQMTGGRWSEEQLTAAAERVLNKWHLLQHEFLKWWEVFIAVIGGILGSYFPLWLAYFNRKVRRMEMKHEVYQFQTVISVLREMDRISVEEILEWMNRFAFMFKAPIQKAILHFEHGADLALQELKEDIWFPEFRRLVDQLMMAVDLVPIKEVFDDLEGEMAYVFEQRRQEYEKMIDVKAAWGRFIGFTPMYALVFLYLVIPLIGMSFDQMNDYYEQIQKI</sequence>
<gene>
    <name evidence="2" type="ORF">HII30_09240</name>
</gene>
<evidence type="ECO:0000256" key="1">
    <source>
        <dbReference type="SAM" id="Phobius"/>
    </source>
</evidence>
<comment type="caution">
    <text evidence="2">The sequence shown here is derived from an EMBL/GenBank/DDBJ whole genome shotgun (WGS) entry which is preliminary data.</text>
</comment>
<keyword evidence="1" id="KW-1133">Transmembrane helix</keyword>
<protein>
    <recommendedName>
        <fullName evidence="4">GTPase SAR1</fullName>
    </recommendedName>
</protein>
<dbReference type="Proteomes" id="UP000565468">
    <property type="component" value="Unassembled WGS sequence"/>
</dbReference>
<name>A0A848M795_PAELE</name>